<dbReference type="AlphaFoldDB" id="A0AA39YEU4"/>
<feature type="compositionally biased region" description="Polar residues" evidence="1">
    <location>
        <begin position="45"/>
        <end position="60"/>
    </location>
</feature>
<dbReference type="Proteomes" id="UP001174936">
    <property type="component" value="Unassembled WGS sequence"/>
</dbReference>
<evidence type="ECO:0000256" key="1">
    <source>
        <dbReference type="SAM" id="MobiDB-lite"/>
    </source>
</evidence>
<evidence type="ECO:0000313" key="3">
    <source>
        <dbReference type="Proteomes" id="UP001174936"/>
    </source>
</evidence>
<accession>A0AA39YEU4</accession>
<evidence type="ECO:0000313" key="2">
    <source>
        <dbReference type="EMBL" id="KAK0649710.1"/>
    </source>
</evidence>
<reference evidence="2" key="1">
    <citation type="submission" date="2023-06" db="EMBL/GenBank/DDBJ databases">
        <title>Genome-scale phylogeny and comparative genomics of the fungal order Sordariales.</title>
        <authorList>
            <consortium name="Lawrence Berkeley National Laboratory"/>
            <person name="Hensen N."/>
            <person name="Bonometti L."/>
            <person name="Westerberg I."/>
            <person name="Brannstrom I.O."/>
            <person name="Guillou S."/>
            <person name="Cros-Aarteil S."/>
            <person name="Calhoun S."/>
            <person name="Haridas S."/>
            <person name="Kuo A."/>
            <person name="Mondo S."/>
            <person name="Pangilinan J."/>
            <person name="Riley R."/>
            <person name="Labutti K."/>
            <person name="Andreopoulos B."/>
            <person name="Lipzen A."/>
            <person name="Chen C."/>
            <person name="Yanf M."/>
            <person name="Daum C."/>
            <person name="Ng V."/>
            <person name="Clum A."/>
            <person name="Steindorff A."/>
            <person name="Ohm R."/>
            <person name="Martin F."/>
            <person name="Silar P."/>
            <person name="Natvig D."/>
            <person name="Lalanne C."/>
            <person name="Gautier V."/>
            <person name="Ament-Velasquez S.L."/>
            <person name="Kruys A."/>
            <person name="Hutchinson M.I."/>
            <person name="Powell A.J."/>
            <person name="Barry K."/>
            <person name="Miller A.N."/>
            <person name="Grigoriev I.V."/>
            <person name="Debuchy R."/>
            <person name="Gladieux P."/>
            <person name="Thoren M.H."/>
            <person name="Johannesson H."/>
        </authorList>
    </citation>
    <scope>NUCLEOTIDE SEQUENCE</scope>
    <source>
        <strain evidence="2">SMH2532-1</strain>
    </source>
</reference>
<feature type="region of interest" description="Disordered" evidence="1">
    <location>
        <begin position="39"/>
        <end position="68"/>
    </location>
</feature>
<comment type="caution">
    <text evidence="2">The sequence shown here is derived from an EMBL/GenBank/DDBJ whole genome shotgun (WGS) entry which is preliminary data.</text>
</comment>
<name>A0AA39YEU4_9PEZI</name>
<sequence>MLETSISPIYLSCPAMLTSRRHLAPNSHQPQPEMALALELPPSTPTEATNQSPDGSTNFNALHITNEL</sequence>
<dbReference type="EMBL" id="JAULSV010000003">
    <property type="protein sequence ID" value="KAK0649710.1"/>
    <property type="molecule type" value="Genomic_DNA"/>
</dbReference>
<gene>
    <name evidence="2" type="ORF">B0T16DRAFT_410602</name>
</gene>
<organism evidence="2 3">
    <name type="scientific">Cercophora newfieldiana</name>
    <dbReference type="NCBI Taxonomy" id="92897"/>
    <lineage>
        <taxon>Eukaryota</taxon>
        <taxon>Fungi</taxon>
        <taxon>Dikarya</taxon>
        <taxon>Ascomycota</taxon>
        <taxon>Pezizomycotina</taxon>
        <taxon>Sordariomycetes</taxon>
        <taxon>Sordariomycetidae</taxon>
        <taxon>Sordariales</taxon>
        <taxon>Lasiosphaeriaceae</taxon>
        <taxon>Cercophora</taxon>
    </lineage>
</organism>
<proteinExistence type="predicted"/>
<keyword evidence="3" id="KW-1185">Reference proteome</keyword>
<protein>
    <submittedName>
        <fullName evidence="2">Uncharacterized protein</fullName>
    </submittedName>
</protein>